<feature type="region of interest" description="Disordered" evidence="1">
    <location>
        <begin position="1"/>
        <end position="205"/>
    </location>
</feature>
<feature type="compositionally biased region" description="Basic residues" evidence="1">
    <location>
        <begin position="1"/>
        <end position="21"/>
    </location>
</feature>
<dbReference type="PANTHER" id="PTHR15607">
    <property type="entry name" value="SYNAPTONEMAL COMPLEX PROTEIN-RELATED"/>
    <property type="match status" value="1"/>
</dbReference>
<dbReference type="GO" id="GO:0007140">
    <property type="term" value="P:male meiotic nuclear division"/>
    <property type="evidence" value="ECO:0007669"/>
    <property type="project" value="TreeGrafter"/>
</dbReference>
<proteinExistence type="predicted"/>
<evidence type="ECO:0000256" key="1">
    <source>
        <dbReference type="SAM" id="MobiDB-lite"/>
    </source>
</evidence>
<reference evidence="2" key="1">
    <citation type="submission" date="2021-02" db="EMBL/GenBank/DDBJ databases">
        <title>Comparative genomics reveals that relaxation of natural selection precedes convergent phenotypic evolution of cavefish.</title>
        <authorList>
            <person name="Peng Z."/>
        </authorList>
    </citation>
    <scope>NUCLEOTIDE SEQUENCE</scope>
    <source>
        <tissue evidence="2">Muscle</tissue>
    </source>
</reference>
<gene>
    <name evidence="2" type="ORF">IRJ41_013864</name>
</gene>
<organism evidence="2 3">
    <name type="scientific">Triplophysa rosa</name>
    <name type="common">Cave loach</name>
    <dbReference type="NCBI Taxonomy" id="992332"/>
    <lineage>
        <taxon>Eukaryota</taxon>
        <taxon>Metazoa</taxon>
        <taxon>Chordata</taxon>
        <taxon>Craniata</taxon>
        <taxon>Vertebrata</taxon>
        <taxon>Euteleostomi</taxon>
        <taxon>Actinopterygii</taxon>
        <taxon>Neopterygii</taxon>
        <taxon>Teleostei</taxon>
        <taxon>Ostariophysi</taxon>
        <taxon>Cypriniformes</taxon>
        <taxon>Nemacheilidae</taxon>
        <taxon>Triplophysa</taxon>
    </lineage>
</organism>
<feature type="compositionally biased region" description="Polar residues" evidence="1">
    <location>
        <begin position="256"/>
        <end position="265"/>
    </location>
</feature>
<dbReference type="PANTHER" id="PTHR15607:SF12">
    <property type="entry name" value="SYNAPTONEMAL COMPLEX PROTEIN 2"/>
    <property type="match status" value="1"/>
</dbReference>
<evidence type="ECO:0000313" key="3">
    <source>
        <dbReference type="Proteomes" id="UP001059041"/>
    </source>
</evidence>
<sequence length="653" mass="73489">MISSHYKKTSKAASPKRHKKVVERQEDTFQASIGNSKPSARPQRAAAQTKTYKEQSDSDHQSNQSESDKPPPPKKKALGRTAKLPQTVPAQTTGRGQKNETSSLAKEHSKISEKKDNDSSRKDHSPGHQIVKKTPSARGSARGHKDSWMARLSSTFASPPSIERMRSDEKLTTKMRSHTTPLRSLSISPIEPDSPPPASLSPVRDVQASLCKTLGIKGAVKPPSVSTTTPVSTSTRGWKQKPPAPQVELSPVHSLLSPTEPTITPTGKEKSTLSSSLISADQQEEQRGIVNRTSPASFERRSIISVTMSQSSHKSVSNTALICTELEKTPACLKRCMDKMPEFKSGPSVVYKPPSSCHSASLSEREEDSEEDKENRPPSPSQLAMKMKPRKLFKSNDKRAPQNKGANVKQPVNNQRSSEEEEVEETVADNGRRKKSYPRGQNKRARETTTSTEDVETVSSYMKSRCVQSVVEEDPELTQPAQEVGFICHQFSSELKRKIKHRSRRVDLYTRQSLKTFQQHMFSVRVQVHQYSSQKLEKVKQVLLGEIKNLEQDDIALRNMEEELTAYWKKQASAFHTYQEKGTKRLQHLKSTIQTKVCDGLQYEKEIFSSEMCSMKKTLKSVQERFFKEMQEEELLNVRRGLQTLFLQDASRF</sequence>
<feature type="region of interest" description="Disordered" evidence="1">
    <location>
        <begin position="220"/>
        <end position="294"/>
    </location>
</feature>
<dbReference type="GO" id="GO:0000779">
    <property type="term" value="C:condensed chromosome, centromeric region"/>
    <property type="evidence" value="ECO:0007669"/>
    <property type="project" value="TreeGrafter"/>
</dbReference>
<protein>
    <submittedName>
        <fullName evidence="2">Synaptonemal complex protein 2</fullName>
    </submittedName>
</protein>
<dbReference type="EMBL" id="JAFHDT010000021">
    <property type="protein sequence ID" value="KAI7793984.1"/>
    <property type="molecule type" value="Genomic_DNA"/>
</dbReference>
<feature type="compositionally biased region" description="Basic and acidic residues" evidence="1">
    <location>
        <begin position="51"/>
        <end position="71"/>
    </location>
</feature>
<feature type="compositionally biased region" description="Basic and acidic residues" evidence="1">
    <location>
        <begin position="105"/>
        <end position="126"/>
    </location>
</feature>
<accession>A0A9W7WCK5</accession>
<name>A0A9W7WCK5_TRIRA</name>
<dbReference type="Proteomes" id="UP001059041">
    <property type="component" value="Linkage Group LG21"/>
</dbReference>
<comment type="caution">
    <text evidence="2">The sequence shown here is derived from an EMBL/GenBank/DDBJ whole genome shotgun (WGS) entry which is preliminary data.</text>
</comment>
<feature type="compositionally biased region" description="Basic and acidic residues" evidence="1">
    <location>
        <begin position="163"/>
        <end position="172"/>
    </location>
</feature>
<evidence type="ECO:0000313" key="2">
    <source>
        <dbReference type="EMBL" id="KAI7793984.1"/>
    </source>
</evidence>
<feature type="compositionally biased region" description="Polar residues" evidence="1">
    <location>
        <begin position="28"/>
        <end position="38"/>
    </location>
</feature>
<keyword evidence="3" id="KW-1185">Reference proteome</keyword>
<feature type="compositionally biased region" description="Polar residues" evidence="1">
    <location>
        <begin position="88"/>
        <end position="104"/>
    </location>
</feature>
<feature type="compositionally biased region" description="Low complexity" evidence="1">
    <location>
        <begin position="222"/>
        <end position="235"/>
    </location>
</feature>
<dbReference type="AlphaFoldDB" id="A0A9W7WCK5"/>
<feature type="region of interest" description="Disordered" evidence="1">
    <location>
        <begin position="344"/>
        <end position="456"/>
    </location>
</feature>
<feature type="compositionally biased region" description="Polar residues" evidence="1">
    <location>
        <begin position="272"/>
        <end position="281"/>
    </location>
</feature>
<dbReference type="InterPro" id="IPR024835">
    <property type="entry name" value="SYCP2-like"/>
</dbReference>
<feature type="compositionally biased region" description="Basic residues" evidence="1">
    <location>
        <begin position="432"/>
        <end position="443"/>
    </location>
</feature>
<dbReference type="GO" id="GO:0007143">
    <property type="term" value="P:female meiotic nuclear division"/>
    <property type="evidence" value="ECO:0007669"/>
    <property type="project" value="TreeGrafter"/>
</dbReference>
<dbReference type="GO" id="GO:0000800">
    <property type="term" value="C:lateral element"/>
    <property type="evidence" value="ECO:0007669"/>
    <property type="project" value="TreeGrafter"/>
</dbReference>